<proteinExistence type="predicted"/>
<keyword evidence="3" id="KW-1185">Reference proteome</keyword>
<dbReference type="Proteomes" id="UP001432027">
    <property type="component" value="Unassembled WGS sequence"/>
</dbReference>
<evidence type="ECO:0000313" key="3">
    <source>
        <dbReference type="Proteomes" id="UP001432027"/>
    </source>
</evidence>
<evidence type="ECO:0000259" key="1">
    <source>
        <dbReference type="Pfam" id="PF00561"/>
    </source>
</evidence>
<dbReference type="GO" id="GO:0004301">
    <property type="term" value="F:epoxide hydrolase activity"/>
    <property type="evidence" value="ECO:0007669"/>
    <property type="project" value="UniProtKB-ARBA"/>
</dbReference>
<sequence>DSSKPPNIADYSFPLLIKDLDDLIHGLGYDTATVLGHDWGGGVAWTHALNYPQSVHRLIVCNIPHPAVSLRLLSTNKEQQSRSWYTLFFKTPRLPEAYTVADDFKLFDDYFRGHYGFKKQENFTVEDMEAWKCTFSKPGCLRSALNYYRALFQNPGKGFTMETCTVKTLILWG</sequence>
<accession>A0AAV5T8G0</accession>
<dbReference type="Gene3D" id="3.40.50.1820">
    <property type="entry name" value="alpha/beta hydrolase"/>
    <property type="match status" value="1"/>
</dbReference>
<gene>
    <name evidence="2" type="ORF">PENTCL1PPCAC_12852</name>
</gene>
<feature type="domain" description="AB hydrolase-1" evidence="1">
    <location>
        <begin position="2"/>
        <end position="90"/>
    </location>
</feature>
<comment type="caution">
    <text evidence="2">The sequence shown here is derived from an EMBL/GenBank/DDBJ whole genome shotgun (WGS) entry which is preliminary data.</text>
</comment>
<reference evidence="2" key="1">
    <citation type="submission" date="2023-10" db="EMBL/GenBank/DDBJ databases">
        <title>Genome assembly of Pristionchus species.</title>
        <authorList>
            <person name="Yoshida K."/>
            <person name="Sommer R.J."/>
        </authorList>
    </citation>
    <scope>NUCLEOTIDE SEQUENCE</scope>
    <source>
        <strain evidence="2">RS0144</strain>
    </source>
</reference>
<feature type="non-terminal residue" evidence="2">
    <location>
        <position position="173"/>
    </location>
</feature>
<protein>
    <recommendedName>
        <fullName evidence="1">AB hydrolase-1 domain-containing protein</fullName>
    </recommendedName>
</protein>
<dbReference type="PANTHER" id="PTHR43329">
    <property type="entry name" value="EPOXIDE HYDROLASE"/>
    <property type="match status" value="1"/>
</dbReference>
<dbReference type="InterPro" id="IPR000073">
    <property type="entry name" value="AB_hydrolase_1"/>
</dbReference>
<feature type="non-terminal residue" evidence="2">
    <location>
        <position position="1"/>
    </location>
</feature>
<dbReference type="InterPro" id="IPR029058">
    <property type="entry name" value="AB_hydrolase_fold"/>
</dbReference>
<dbReference type="SUPFAM" id="SSF53474">
    <property type="entry name" value="alpha/beta-Hydrolases"/>
    <property type="match status" value="1"/>
</dbReference>
<dbReference type="Pfam" id="PF00561">
    <property type="entry name" value="Abhydrolase_1"/>
    <property type="match status" value="1"/>
</dbReference>
<evidence type="ECO:0000313" key="2">
    <source>
        <dbReference type="EMBL" id="GMS90677.1"/>
    </source>
</evidence>
<organism evidence="2 3">
    <name type="scientific">Pristionchus entomophagus</name>
    <dbReference type="NCBI Taxonomy" id="358040"/>
    <lineage>
        <taxon>Eukaryota</taxon>
        <taxon>Metazoa</taxon>
        <taxon>Ecdysozoa</taxon>
        <taxon>Nematoda</taxon>
        <taxon>Chromadorea</taxon>
        <taxon>Rhabditida</taxon>
        <taxon>Rhabditina</taxon>
        <taxon>Diplogasteromorpha</taxon>
        <taxon>Diplogasteroidea</taxon>
        <taxon>Neodiplogasteridae</taxon>
        <taxon>Pristionchus</taxon>
    </lineage>
</organism>
<dbReference type="AlphaFoldDB" id="A0AAV5T8G0"/>
<dbReference type="EMBL" id="BTSX01000003">
    <property type="protein sequence ID" value="GMS90677.1"/>
    <property type="molecule type" value="Genomic_DNA"/>
</dbReference>
<name>A0AAV5T8G0_9BILA</name>